<dbReference type="Gene3D" id="2.50.20.10">
    <property type="entry name" value="Lipoprotein localisation LolA/LolB/LppX"/>
    <property type="match status" value="1"/>
</dbReference>
<proteinExistence type="predicted"/>
<dbReference type="Pfam" id="PF17131">
    <property type="entry name" value="LolA_like"/>
    <property type="match status" value="1"/>
</dbReference>
<evidence type="ECO:0000259" key="2">
    <source>
        <dbReference type="Pfam" id="PF17131"/>
    </source>
</evidence>
<protein>
    <recommendedName>
        <fullName evidence="2">Uncharacterized protein TP-0789 domain-containing protein</fullName>
    </recommendedName>
</protein>
<feature type="chain" id="PRO_5041980727" description="Uncharacterized protein TP-0789 domain-containing protein" evidence="1">
    <location>
        <begin position="23"/>
        <end position="254"/>
    </location>
</feature>
<evidence type="ECO:0000313" key="3">
    <source>
        <dbReference type="EMBL" id="MDR6239724.1"/>
    </source>
</evidence>
<organism evidence="3 4">
    <name type="scientific">Aureibacter tunicatorum</name>
    <dbReference type="NCBI Taxonomy" id="866807"/>
    <lineage>
        <taxon>Bacteria</taxon>
        <taxon>Pseudomonadati</taxon>
        <taxon>Bacteroidota</taxon>
        <taxon>Cytophagia</taxon>
        <taxon>Cytophagales</taxon>
        <taxon>Persicobacteraceae</taxon>
        <taxon>Aureibacter</taxon>
    </lineage>
</organism>
<keyword evidence="1" id="KW-0732">Signal</keyword>
<reference evidence="3" key="1">
    <citation type="submission" date="2023-07" db="EMBL/GenBank/DDBJ databases">
        <title>Genomic Encyclopedia of Type Strains, Phase IV (KMG-IV): sequencing the most valuable type-strain genomes for metagenomic binning, comparative biology and taxonomic classification.</title>
        <authorList>
            <person name="Goeker M."/>
        </authorList>
    </citation>
    <scope>NUCLEOTIDE SEQUENCE</scope>
    <source>
        <strain evidence="3">DSM 26174</strain>
    </source>
</reference>
<dbReference type="Proteomes" id="UP001185092">
    <property type="component" value="Unassembled WGS sequence"/>
</dbReference>
<name>A0AAE4BR03_9BACT</name>
<gene>
    <name evidence="3" type="ORF">HNQ88_002772</name>
</gene>
<evidence type="ECO:0000313" key="4">
    <source>
        <dbReference type="Proteomes" id="UP001185092"/>
    </source>
</evidence>
<dbReference type="CDD" id="cd16329">
    <property type="entry name" value="LolA_like"/>
    <property type="match status" value="1"/>
</dbReference>
<comment type="caution">
    <text evidence="3">The sequence shown here is derived from an EMBL/GenBank/DDBJ whole genome shotgun (WGS) entry which is preliminary data.</text>
</comment>
<feature type="signal peptide" evidence="1">
    <location>
        <begin position="1"/>
        <end position="22"/>
    </location>
</feature>
<keyword evidence="4" id="KW-1185">Reference proteome</keyword>
<dbReference type="RefSeq" id="WP_309939477.1">
    <property type="nucleotide sequence ID" value="NZ_AP025305.1"/>
</dbReference>
<accession>A0AAE4BR03</accession>
<feature type="domain" description="Uncharacterized protein TP-0789" evidence="2">
    <location>
        <begin position="69"/>
        <end position="250"/>
    </location>
</feature>
<sequence length="254" mass="29908">MKHLGLCLIAILSLFSSQKVFSQQPSAQEIINNAYKLTLGDKSHIVANMTIIRPDTTKHLAFEGWYEDEENALIYIKEPASEAGTRFLKVQDSIWEFHQKLFQLKSIDSRDYNNSWMGSDFSFNDILKNNNLRFNYTFTFLENVQYLGFDCYQIKLDPKPEIFSVWTSVIMYISTQENMILSAKFYKWDGQPIKELNVLSVEDFDFRTLPQKIEMVNMEKKGFKSILSLESVRFHDIRFKKDFFTVKSFEKFIP</sequence>
<dbReference type="InterPro" id="IPR033399">
    <property type="entry name" value="TP_0789-like"/>
</dbReference>
<dbReference type="EMBL" id="JAVDQD010000003">
    <property type="protein sequence ID" value="MDR6239724.1"/>
    <property type="molecule type" value="Genomic_DNA"/>
</dbReference>
<dbReference type="AlphaFoldDB" id="A0AAE4BR03"/>
<evidence type="ECO:0000256" key="1">
    <source>
        <dbReference type="SAM" id="SignalP"/>
    </source>
</evidence>